<dbReference type="GO" id="GO:0016747">
    <property type="term" value="F:acyltransferase activity, transferring groups other than amino-acyl groups"/>
    <property type="evidence" value="ECO:0007669"/>
    <property type="project" value="InterPro"/>
</dbReference>
<keyword evidence="2 5" id="KW-0012">Acyltransferase</keyword>
<dbReference type="AlphaFoldDB" id="A0A8T4GY35"/>
<dbReference type="PANTHER" id="PTHR43877:SF2">
    <property type="entry name" value="AMINOALKYLPHOSPHONATE N-ACETYLTRANSFERASE-RELATED"/>
    <property type="match status" value="1"/>
</dbReference>
<evidence type="ECO:0000256" key="2">
    <source>
        <dbReference type="ARBA" id="ARBA00023315"/>
    </source>
</evidence>
<feature type="domain" description="N-acetyltransferase" evidence="4">
    <location>
        <begin position="2"/>
        <end position="158"/>
    </location>
</feature>
<gene>
    <name evidence="5" type="ORF">J2753_000738</name>
</gene>
<keyword evidence="6" id="KW-1185">Reference proteome</keyword>
<dbReference type="PANTHER" id="PTHR43877">
    <property type="entry name" value="AMINOALKYLPHOSPHONATE N-ACETYLTRANSFERASE-RELATED-RELATED"/>
    <property type="match status" value="1"/>
</dbReference>
<dbReference type="EMBL" id="JAGGLC010000001">
    <property type="protein sequence ID" value="MBP1986265.1"/>
    <property type="molecule type" value="Genomic_DNA"/>
</dbReference>
<protein>
    <submittedName>
        <fullName evidence="5">Putative acetyltransferase</fullName>
        <ecNumber evidence="5">2.3.1.-</ecNumber>
    </submittedName>
</protein>
<name>A0A8T4GY35_9EURY</name>
<dbReference type="Gene3D" id="3.40.630.30">
    <property type="match status" value="1"/>
</dbReference>
<reference evidence="5" key="1">
    <citation type="submission" date="2021-03" db="EMBL/GenBank/DDBJ databases">
        <title>Genomic Encyclopedia of Type Strains, Phase IV (KMG-IV): sequencing the most valuable type-strain genomes for metagenomic binning, comparative biology and taxonomic classification.</title>
        <authorList>
            <person name="Goeker M."/>
        </authorList>
    </citation>
    <scope>NUCLEOTIDE SEQUENCE</scope>
    <source>
        <strain evidence="5">DSM 26232</strain>
    </source>
</reference>
<evidence type="ECO:0000259" key="4">
    <source>
        <dbReference type="PROSITE" id="PS51186"/>
    </source>
</evidence>
<evidence type="ECO:0000313" key="6">
    <source>
        <dbReference type="Proteomes" id="UP000823736"/>
    </source>
</evidence>
<sequence>MVILRAARDDDTPQLTEVRTSTLRERASGSYSESELAAIAPKNPDPDRGSGTIQNESFDVIVAQDDGILGFGVVHPSDCQIHGLYVKPEATGEGVGTALLEELEQRCRETGSESLFALATLNAAPFYLKRGYEKISERTISEEPEIPVIHVEKSFAEE</sequence>
<evidence type="ECO:0000256" key="1">
    <source>
        <dbReference type="ARBA" id="ARBA00022679"/>
    </source>
</evidence>
<evidence type="ECO:0000256" key="3">
    <source>
        <dbReference type="SAM" id="MobiDB-lite"/>
    </source>
</evidence>
<proteinExistence type="predicted"/>
<dbReference type="PROSITE" id="PS51186">
    <property type="entry name" value="GNAT"/>
    <property type="match status" value="1"/>
</dbReference>
<dbReference type="Pfam" id="PF13673">
    <property type="entry name" value="Acetyltransf_10"/>
    <property type="match status" value="1"/>
</dbReference>
<dbReference type="Proteomes" id="UP000823736">
    <property type="component" value="Unassembled WGS sequence"/>
</dbReference>
<dbReference type="InterPro" id="IPR016181">
    <property type="entry name" value="Acyl_CoA_acyltransferase"/>
</dbReference>
<dbReference type="InterPro" id="IPR000182">
    <property type="entry name" value="GNAT_dom"/>
</dbReference>
<dbReference type="CDD" id="cd04301">
    <property type="entry name" value="NAT_SF"/>
    <property type="match status" value="1"/>
</dbReference>
<feature type="region of interest" description="Disordered" evidence="3">
    <location>
        <begin position="1"/>
        <end position="53"/>
    </location>
</feature>
<dbReference type="SUPFAM" id="SSF55729">
    <property type="entry name" value="Acyl-CoA N-acyltransferases (Nat)"/>
    <property type="match status" value="1"/>
</dbReference>
<dbReference type="EC" id="2.3.1.-" evidence="5"/>
<keyword evidence="1 5" id="KW-0808">Transferase</keyword>
<accession>A0A8T4GY35</accession>
<evidence type="ECO:0000313" key="5">
    <source>
        <dbReference type="EMBL" id="MBP1986265.1"/>
    </source>
</evidence>
<organism evidence="5 6">
    <name type="scientific">Halolamina salifodinae</name>
    <dbReference type="NCBI Taxonomy" id="1202767"/>
    <lineage>
        <taxon>Archaea</taxon>
        <taxon>Methanobacteriati</taxon>
        <taxon>Methanobacteriota</taxon>
        <taxon>Stenosarchaea group</taxon>
        <taxon>Halobacteria</taxon>
        <taxon>Halobacteriales</taxon>
        <taxon>Haloferacaceae</taxon>
    </lineage>
</organism>
<dbReference type="InterPro" id="IPR050832">
    <property type="entry name" value="Bact_Acetyltransf"/>
</dbReference>
<comment type="caution">
    <text evidence="5">The sequence shown here is derived from an EMBL/GenBank/DDBJ whole genome shotgun (WGS) entry which is preliminary data.</text>
</comment>
<feature type="compositionally biased region" description="Basic and acidic residues" evidence="3">
    <location>
        <begin position="1"/>
        <end position="11"/>
    </location>
</feature>